<evidence type="ECO:0000256" key="9">
    <source>
        <dbReference type="ARBA" id="ARBA00022989"/>
    </source>
</evidence>
<dbReference type="InterPro" id="IPR000719">
    <property type="entry name" value="Prot_kinase_dom"/>
</dbReference>
<dbReference type="PANTHER" id="PTHR48010:SF26">
    <property type="entry name" value="LRR RECEPTOR-LIKE KINASE"/>
    <property type="match status" value="1"/>
</dbReference>
<dbReference type="GO" id="GO:0004672">
    <property type="term" value="F:protein kinase activity"/>
    <property type="evidence" value="ECO:0007669"/>
    <property type="project" value="InterPro"/>
</dbReference>
<feature type="transmembrane region" description="Helical" evidence="13">
    <location>
        <begin position="248"/>
        <end position="270"/>
    </location>
</feature>
<keyword evidence="4 13" id="KW-0812">Transmembrane</keyword>
<dbReference type="InterPro" id="IPR050994">
    <property type="entry name" value="At_inactive_RLKs"/>
</dbReference>
<gene>
    <name evidence="16" type="ORF">RJT34_16316</name>
</gene>
<dbReference type="FunFam" id="1.10.510.10:FF:000095">
    <property type="entry name" value="protein STRUBBELIG-RECEPTOR FAMILY 8"/>
    <property type="match status" value="1"/>
</dbReference>
<evidence type="ECO:0000256" key="2">
    <source>
        <dbReference type="ARBA" id="ARBA00022553"/>
    </source>
</evidence>
<keyword evidence="2" id="KW-0597">Phosphoprotein</keyword>
<feature type="binding site" evidence="11">
    <location>
        <position position="360"/>
    </location>
    <ligand>
        <name>ATP</name>
        <dbReference type="ChEBI" id="CHEBI:30616"/>
    </ligand>
</feature>
<dbReference type="PROSITE" id="PS50011">
    <property type="entry name" value="PROTEIN_KINASE_DOM"/>
    <property type="match status" value="1"/>
</dbReference>
<dbReference type="PROSITE" id="PS00107">
    <property type="entry name" value="PROTEIN_KINASE_ATP"/>
    <property type="match status" value="1"/>
</dbReference>
<feature type="chain" id="PRO_5043030276" description="Protein kinase domain-containing protein" evidence="14">
    <location>
        <begin position="24"/>
        <end position="627"/>
    </location>
</feature>
<dbReference type="InterPro" id="IPR017441">
    <property type="entry name" value="Protein_kinase_ATP_BS"/>
</dbReference>
<dbReference type="Gene3D" id="3.30.200.20">
    <property type="entry name" value="Phosphorylase Kinase, domain 1"/>
    <property type="match status" value="1"/>
</dbReference>
<dbReference type="Pfam" id="PF13855">
    <property type="entry name" value="LRR_8"/>
    <property type="match status" value="1"/>
</dbReference>
<dbReference type="GO" id="GO:0005524">
    <property type="term" value="F:ATP binding"/>
    <property type="evidence" value="ECO:0007669"/>
    <property type="project" value="UniProtKB-UniRule"/>
</dbReference>
<dbReference type="Proteomes" id="UP001359559">
    <property type="component" value="Unassembled WGS sequence"/>
</dbReference>
<evidence type="ECO:0000256" key="11">
    <source>
        <dbReference type="PROSITE-ProRule" id="PRU10141"/>
    </source>
</evidence>
<dbReference type="GO" id="GO:0016020">
    <property type="term" value="C:membrane"/>
    <property type="evidence" value="ECO:0007669"/>
    <property type="project" value="UniProtKB-SubCell"/>
</dbReference>
<feature type="region of interest" description="Disordered" evidence="12">
    <location>
        <begin position="598"/>
        <end position="627"/>
    </location>
</feature>
<evidence type="ECO:0000256" key="1">
    <source>
        <dbReference type="ARBA" id="ARBA00004370"/>
    </source>
</evidence>
<dbReference type="InterPro" id="IPR032675">
    <property type="entry name" value="LRR_dom_sf"/>
</dbReference>
<dbReference type="FunFam" id="3.80.10.10:FF:000234">
    <property type="entry name" value="Probable inactive receptor kinase RLK902"/>
    <property type="match status" value="1"/>
</dbReference>
<dbReference type="EMBL" id="JAYKXN010000004">
    <property type="protein sequence ID" value="KAK7293450.1"/>
    <property type="molecule type" value="Genomic_DNA"/>
</dbReference>
<evidence type="ECO:0000256" key="5">
    <source>
        <dbReference type="ARBA" id="ARBA00022729"/>
    </source>
</evidence>
<sequence length="627" mass="68588">MGKKLGLLFTFFMIGAMFFGVGAEPVEDKQALLDFYHNINHSSHYLNWDKSSSVCKSWIGVTCNTDQSKVTALLLSTAGLSGPIPPNTLSRLSALQTVSLASNGITGSFPSGFSQLKNLSYLYLQFNKFSGPLPLDFSVWKNLTIANLSNNSFNGSIPFSVSNLTHLSSLVLANNYLSGEIPDLNVPVLQELNLANNNLNGVVPKSLKRFPSWAFSGNNLTSTHALAPSLPVQSHPTRKKSKGLKESALLGIIIGGCVVALALIAAFVIVCRYEKHGGEDGLQAKSQKRKVSTRIEGSESRDSNKIVFFEGCNLAFDLEDLLRASAEVLGKGTFGTVYKAALEDATTVAVKRLKDVTVGKREFEQQTEMVGRIRHDNVVALRAYYYSKEEKLMVYDYYEQGSVSAMLHGKRGEGRISLDWDSRLKIAIGVARGIAHLHAQHGGKLIHGNIKASNIFLNSQEYGCLSDVGLATLMSPTPPPALRAAGYRALEVTDTRKATPASDVYSFGVLLLELLTGRSPLHAKGGDEVVHLVRWVNSVVREEWTAEVFDVELLRCPNIEEEMVEMLQVGLACVVRTPDQRPKMAEVVRMVEEIRRVNTENRSSTESRSEASTPTPHAIGTPTSFPQ</sequence>
<dbReference type="Pfam" id="PF00560">
    <property type="entry name" value="LRR_1"/>
    <property type="match status" value="2"/>
</dbReference>
<protein>
    <recommendedName>
        <fullName evidence="15">Protein kinase domain-containing protein</fullName>
    </recommendedName>
</protein>
<evidence type="ECO:0000256" key="10">
    <source>
        <dbReference type="ARBA" id="ARBA00023136"/>
    </source>
</evidence>
<dbReference type="InterPro" id="IPR001611">
    <property type="entry name" value="Leu-rich_rpt"/>
</dbReference>
<dbReference type="Pfam" id="PF08263">
    <property type="entry name" value="LRRNT_2"/>
    <property type="match status" value="1"/>
</dbReference>
<dbReference type="InterPro" id="IPR013210">
    <property type="entry name" value="LRR_N_plant-typ"/>
</dbReference>
<evidence type="ECO:0000256" key="8">
    <source>
        <dbReference type="ARBA" id="ARBA00022840"/>
    </source>
</evidence>
<evidence type="ECO:0000256" key="3">
    <source>
        <dbReference type="ARBA" id="ARBA00022614"/>
    </source>
</evidence>
<comment type="caution">
    <text evidence="16">The sequence shown here is derived from an EMBL/GenBank/DDBJ whole genome shotgun (WGS) entry which is preliminary data.</text>
</comment>
<evidence type="ECO:0000313" key="17">
    <source>
        <dbReference type="Proteomes" id="UP001359559"/>
    </source>
</evidence>
<evidence type="ECO:0000256" key="7">
    <source>
        <dbReference type="ARBA" id="ARBA00022741"/>
    </source>
</evidence>
<organism evidence="16 17">
    <name type="scientific">Clitoria ternatea</name>
    <name type="common">Butterfly pea</name>
    <dbReference type="NCBI Taxonomy" id="43366"/>
    <lineage>
        <taxon>Eukaryota</taxon>
        <taxon>Viridiplantae</taxon>
        <taxon>Streptophyta</taxon>
        <taxon>Embryophyta</taxon>
        <taxon>Tracheophyta</taxon>
        <taxon>Spermatophyta</taxon>
        <taxon>Magnoliopsida</taxon>
        <taxon>eudicotyledons</taxon>
        <taxon>Gunneridae</taxon>
        <taxon>Pentapetalae</taxon>
        <taxon>rosids</taxon>
        <taxon>fabids</taxon>
        <taxon>Fabales</taxon>
        <taxon>Fabaceae</taxon>
        <taxon>Papilionoideae</taxon>
        <taxon>50 kb inversion clade</taxon>
        <taxon>NPAAA clade</taxon>
        <taxon>indigoferoid/millettioid clade</taxon>
        <taxon>Phaseoleae</taxon>
        <taxon>Clitoria</taxon>
    </lineage>
</organism>
<dbReference type="AlphaFoldDB" id="A0AAN9PC59"/>
<evidence type="ECO:0000256" key="6">
    <source>
        <dbReference type="ARBA" id="ARBA00022737"/>
    </source>
</evidence>
<keyword evidence="7 11" id="KW-0547">Nucleotide-binding</keyword>
<reference evidence="16 17" key="1">
    <citation type="submission" date="2024-01" db="EMBL/GenBank/DDBJ databases">
        <title>The genomes of 5 underutilized Papilionoideae crops provide insights into root nodulation and disease resistance.</title>
        <authorList>
            <person name="Yuan L."/>
        </authorList>
    </citation>
    <scope>NUCLEOTIDE SEQUENCE [LARGE SCALE GENOMIC DNA]</scope>
    <source>
        <strain evidence="16">LY-2023</strain>
        <tissue evidence="16">Leaf</tissue>
    </source>
</reference>
<accession>A0AAN9PC59</accession>
<keyword evidence="8 11" id="KW-0067">ATP-binding</keyword>
<dbReference type="InterPro" id="IPR011009">
    <property type="entry name" value="Kinase-like_dom_sf"/>
</dbReference>
<dbReference type="FunFam" id="3.30.200.20:FF:000307">
    <property type="entry name" value="pollen receptor-like kinase 1"/>
    <property type="match status" value="1"/>
</dbReference>
<keyword evidence="10 13" id="KW-0472">Membrane</keyword>
<name>A0AAN9PC59_CLITE</name>
<keyword evidence="9 13" id="KW-1133">Transmembrane helix</keyword>
<feature type="domain" description="Protein kinase" evidence="15">
    <location>
        <begin position="323"/>
        <end position="594"/>
    </location>
</feature>
<feature type="signal peptide" evidence="14">
    <location>
        <begin position="1"/>
        <end position="23"/>
    </location>
</feature>
<evidence type="ECO:0000256" key="4">
    <source>
        <dbReference type="ARBA" id="ARBA00022692"/>
    </source>
</evidence>
<dbReference type="PANTHER" id="PTHR48010">
    <property type="entry name" value="OS05G0588300 PROTEIN"/>
    <property type="match status" value="1"/>
</dbReference>
<evidence type="ECO:0000259" key="15">
    <source>
        <dbReference type="PROSITE" id="PS50011"/>
    </source>
</evidence>
<proteinExistence type="predicted"/>
<evidence type="ECO:0000256" key="12">
    <source>
        <dbReference type="SAM" id="MobiDB-lite"/>
    </source>
</evidence>
<dbReference type="InterPro" id="IPR001245">
    <property type="entry name" value="Ser-Thr/Tyr_kinase_cat_dom"/>
</dbReference>
<evidence type="ECO:0000256" key="14">
    <source>
        <dbReference type="SAM" id="SignalP"/>
    </source>
</evidence>
<keyword evidence="17" id="KW-1185">Reference proteome</keyword>
<comment type="subcellular location">
    <subcellularLocation>
        <location evidence="1">Membrane</location>
    </subcellularLocation>
</comment>
<feature type="compositionally biased region" description="Basic and acidic residues" evidence="12">
    <location>
        <begin position="598"/>
        <end position="609"/>
    </location>
</feature>
<evidence type="ECO:0000313" key="16">
    <source>
        <dbReference type="EMBL" id="KAK7293450.1"/>
    </source>
</evidence>
<keyword evidence="3" id="KW-0433">Leucine-rich repeat</keyword>
<dbReference type="SUPFAM" id="SSF56112">
    <property type="entry name" value="Protein kinase-like (PK-like)"/>
    <property type="match status" value="1"/>
</dbReference>
<dbReference type="CDD" id="cd14066">
    <property type="entry name" value="STKc_IRAK"/>
    <property type="match status" value="1"/>
</dbReference>
<dbReference type="Pfam" id="PF07714">
    <property type="entry name" value="PK_Tyr_Ser-Thr"/>
    <property type="match status" value="1"/>
</dbReference>
<dbReference type="SUPFAM" id="SSF52058">
    <property type="entry name" value="L domain-like"/>
    <property type="match status" value="1"/>
</dbReference>
<dbReference type="Gene3D" id="1.10.510.10">
    <property type="entry name" value="Transferase(Phosphotransferase) domain 1"/>
    <property type="match status" value="1"/>
</dbReference>
<keyword evidence="5 14" id="KW-0732">Signal</keyword>
<evidence type="ECO:0000256" key="13">
    <source>
        <dbReference type="SAM" id="Phobius"/>
    </source>
</evidence>
<dbReference type="Gene3D" id="3.80.10.10">
    <property type="entry name" value="Ribonuclease Inhibitor"/>
    <property type="match status" value="2"/>
</dbReference>
<keyword evidence="6" id="KW-0677">Repeat</keyword>